<dbReference type="SUPFAM" id="SSF52540">
    <property type="entry name" value="P-loop containing nucleoside triphosphate hydrolases"/>
    <property type="match status" value="1"/>
</dbReference>
<dbReference type="Pfam" id="PF00005">
    <property type="entry name" value="ABC_tran"/>
    <property type="match status" value="1"/>
</dbReference>
<dbReference type="SMART" id="SM00382">
    <property type="entry name" value="AAA"/>
    <property type="match status" value="1"/>
</dbReference>
<comment type="subcellular location">
    <subcellularLocation>
        <location evidence="1">Cell membrane</location>
        <topology evidence="1">Peripheral membrane protein</topology>
    </subcellularLocation>
</comment>
<evidence type="ECO:0000256" key="7">
    <source>
        <dbReference type="ARBA" id="ARBA00023136"/>
    </source>
</evidence>
<evidence type="ECO:0000256" key="1">
    <source>
        <dbReference type="ARBA" id="ARBA00004202"/>
    </source>
</evidence>
<dbReference type="CDD" id="cd03257">
    <property type="entry name" value="ABC_NikE_OppD_transporters"/>
    <property type="match status" value="1"/>
</dbReference>
<keyword evidence="4" id="KW-1003">Cell membrane</keyword>
<keyword evidence="3" id="KW-0813">Transport</keyword>
<dbReference type="PANTHER" id="PTHR43297:SF2">
    <property type="entry name" value="DIPEPTIDE TRANSPORT ATP-BINDING PROTEIN DPPD"/>
    <property type="match status" value="1"/>
</dbReference>
<evidence type="ECO:0000256" key="6">
    <source>
        <dbReference type="ARBA" id="ARBA00022840"/>
    </source>
</evidence>
<dbReference type="GO" id="GO:0005524">
    <property type="term" value="F:ATP binding"/>
    <property type="evidence" value="ECO:0007669"/>
    <property type="project" value="UniProtKB-KW"/>
</dbReference>
<keyword evidence="5" id="KW-0547">Nucleotide-binding</keyword>
<dbReference type="InterPro" id="IPR050388">
    <property type="entry name" value="ABC_Ni/Peptide_Import"/>
</dbReference>
<comment type="similarity">
    <text evidence="2">Belongs to the ABC transporter superfamily.</text>
</comment>
<name>A0ABV9DJ52_9BACI</name>
<comment type="caution">
    <text evidence="9">The sequence shown here is derived from an EMBL/GenBank/DDBJ whole genome shotgun (WGS) entry which is preliminary data.</text>
</comment>
<dbReference type="RefSeq" id="WP_390293806.1">
    <property type="nucleotide sequence ID" value="NZ_JBHSFU010000004.1"/>
</dbReference>
<dbReference type="InterPro" id="IPR003593">
    <property type="entry name" value="AAA+_ATPase"/>
</dbReference>
<keyword evidence="7" id="KW-0472">Membrane</keyword>
<dbReference type="InterPro" id="IPR027417">
    <property type="entry name" value="P-loop_NTPase"/>
</dbReference>
<dbReference type="PROSITE" id="PS50893">
    <property type="entry name" value="ABC_TRANSPORTER_2"/>
    <property type="match status" value="1"/>
</dbReference>
<protein>
    <submittedName>
        <fullName evidence="9">ABC transporter ATP-binding protein</fullName>
    </submittedName>
</protein>
<evidence type="ECO:0000256" key="3">
    <source>
        <dbReference type="ARBA" id="ARBA00022448"/>
    </source>
</evidence>
<proteinExistence type="inferred from homology"/>
<evidence type="ECO:0000256" key="5">
    <source>
        <dbReference type="ARBA" id="ARBA00022741"/>
    </source>
</evidence>
<reference evidence="10" key="1">
    <citation type="journal article" date="2019" name="Int. J. Syst. Evol. Microbiol.">
        <title>The Global Catalogue of Microorganisms (GCM) 10K type strain sequencing project: providing services to taxonomists for standard genome sequencing and annotation.</title>
        <authorList>
            <consortium name="The Broad Institute Genomics Platform"/>
            <consortium name="The Broad Institute Genome Sequencing Center for Infectious Disease"/>
            <person name="Wu L."/>
            <person name="Ma J."/>
        </authorList>
    </citation>
    <scope>NUCLEOTIDE SEQUENCE [LARGE SCALE GENOMIC DNA]</scope>
    <source>
        <strain evidence="10">CGMCC 4.7426</strain>
    </source>
</reference>
<evidence type="ECO:0000256" key="2">
    <source>
        <dbReference type="ARBA" id="ARBA00005417"/>
    </source>
</evidence>
<evidence type="ECO:0000259" key="8">
    <source>
        <dbReference type="PROSITE" id="PS50893"/>
    </source>
</evidence>
<evidence type="ECO:0000256" key="4">
    <source>
        <dbReference type="ARBA" id="ARBA00022475"/>
    </source>
</evidence>
<dbReference type="InterPro" id="IPR013563">
    <property type="entry name" value="Oligopep_ABC_C"/>
</dbReference>
<dbReference type="Proteomes" id="UP001595989">
    <property type="component" value="Unassembled WGS sequence"/>
</dbReference>
<evidence type="ECO:0000313" key="9">
    <source>
        <dbReference type="EMBL" id="MFC4557764.1"/>
    </source>
</evidence>
<keyword evidence="10" id="KW-1185">Reference proteome</keyword>
<dbReference type="Pfam" id="PF08352">
    <property type="entry name" value="oligo_HPY"/>
    <property type="match status" value="1"/>
</dbReference>
<organism evidence="9 10">
    <name type="scientific">Virgibacillus kekensis</name>
    <dbReference type="NCBI Taxonomy" id="202261"/>
    <lineage>
        <taxon>Bacteria</taxon>
        <taxon>Bacillati</taxon>
        <taxon>Bacillota</taxon>
        <taxon>Bacilli</taxon>
        <taxon>Bacillales</taxon>
        <taxon>Bacillaceae</taxon>
        <taxon>Virgibacillus</taxon>
    </lineage>
</organism>
<dbReference type="InterPro" id="IPR017871">
    <property type="entry name" value="ABC_transporter-like_CS"/>
</dbReference>
<accession>A0ABV9DJ52</accession>
<evidence type="ECO:0000313" key="10">
    <source>
        <dbReference type="Proteomes" id="UP001595989"/>
    </source>
</evidence>
<feature type="domain" description="ABC transporter" evidence="8">
    <location>
        <begin position="5"/>
        <end position="254"/>
    </location>
</feature>
<gene>
    <name evidence="9" type="ORF">ACFO3D_06020</name>
</gene>
<dbReference type="Gene3D" id="3.40.50.300">
    <property type="entry name" value="P-loop containing nucleotide triphosphate hydrolases"/>
    <property type="match status" value="1"/>
</dbReference>
<dbReference type="PROSITE" id="PS00211">
    <property type="entry name" value="ABC_TRANSPORTER_1"/>
    <property type="match status" value="1"/>
</dbReference>
<keyword evidence="6 9" id="KW-0067">ATP-binding</keyword>
<dbReference type="InterPro" id="IPR003439">
    <property type="entry name" value="ABC_transporter-like_ATP-bd"/>
</dbReference>
<dbReference type="PANTHER" id="PTHR43297">
    <property type="entry name" value="OLIGOPEPTIDE TRANSPORT ATP-BINDING PROTEIN APPD"/>
    <property type="match status" value="1"/>
</dbReference>
<dbReference type="EMBL" id="JBHSFU010000004">
    <property type="protein sequence ID" value="MFC4557764.1"/>
    <property type="molecule type" value="Genomic_DNA"/>
</dbReference>
<sequence length="281" mass="30765">MEHLLEVKNLVTQYRTAGGKVPAVRDISFTVDKGETLCIVGESGSGKSATSLSIMGLLPSNGEVSGSILLNGKEIVGKSEEQLQKIRGNDISMIFQEPMTALNPVFTIGFQLREPLMIHRKLSKKEATKKAIELLGKVGIPNPSEKMRNYPHELSGGMRQRVMIAMALACEPLLLMADEPTTALDVTIQAQILDLIDDLKAQMDMGVVFVTHDMGVVAEIADKVMVMYHGEVVETGDVYKIFNNPQHDYTRSLLAAVPNVDDDSKKWLQEGISYDSTATTS</sequence>